<organism evidence="4 5">
    <name type="scientific">Microbacterium wangchenii</name>
    <dbReference type="NCBI Taxonomy" id="2541726"/>
    <lineage>
        <taxon>Bacteria</taxon>
        <taxon>Bacillati</taxon>
        <taxon>Actinomycetota</taxon>
        <taxon>Actinomycetes</taxon>
        <taxon>Micrococcales</taxon>
        <taxon>Microbacteriaceae</taxon>
        <taxon>Microbacterium</taxon>
    </lineage>
</organism>
<name>A0ABX5SX19_9MICO</name>
<dbReference type="PANTHER" id="PTHR35333">
    <property type="entry name" value="BETA-LACTAMASE"/>
    <property type="match status" value="1"/>
</dbReference>
<dbReference type="EMBL" id="CP038266">
    <property type="protein sequence ID" value="QBR90746.1"/>
    <property type="molecule type" value="Genomic_DNA"/>
</dbReference>
<accession>A0ABX5SX19</accession>
<dbReference type="Pfam" id="PF13354">
    <property type="entry name" value="Beta-lactamase2"/>
    <property type="match status" value="1"/>
</dbReference>
<dbReference type="Proteomes" id="UP000295748">
    <property type="component" value="Chromosome"/>
</dbReference>
<evidence type="ECO:0000256" key="2">
    <source>
        <dbReference type="SAM" id="Phobius"/>
    </source>
</evidence>
<dbReference type="PRINTS" id="PR00118">
    <property type="entry name" value="BLACTAMASEA"/>
</dbReference>
<evidence type="ECO:0000313" key="4">
    <source>
        <dbReference type="EMBL" id="QBR90746.1"/>
    </source>
</evidence>
<gene>
    <name evidence="4" type="primary">bla</name>
    <name evidence="4" type="ORF">E4K62_13375</name>
</gene>
<evidence type="ECO:0000313" key="5">
    <source>
        <dbReference type="Proteomes" id="UP000295748"/>
    </source>
</evidence>
<keyword evidence="2" id="KW-0812">Transmembrane</keyword>
<protein>
    <submittedName>
        <fullName evidence="4">Class A beta-lactamase</fullName>
    </submittedName>
</protein>
<dbReference type="NCBIfam" id="NF033103">
    <property type="entry name" value="bla_class_A"/>
    <property type="match status" value="1"/>
</dbReference>
<reference evidence="4 5" key="1">
    <citation type="submission" date="2019-03" db="EMBL/GenBank/DDBJ databases">
        <authorList>
            <person name="Dong K."/>
        </authorList>
    </citation>
    <scope>NUCLEOTIDE SEQUENCE [LARGE SCALE GENOMIC DNA]</scope>
    <source>
        <strain evidence="5">dk512</strain>
    </source>
</reference>
<dbReference type="InterPro" id="IPR000871">
    <property type="entry name" value="Beta-lactam_class-A"/>
</dbReference>
<dbReference type="PANTHER" id="PTHR35333:SF3">
    <property type="entry name" value="BETA-LACTAMASE-TYPE TRANSPEPTIDASE FOLD CONTAINING PROTEIN"/>
    <property type="match status" value="1"/>
</dbReference>
<dbReference type="InterPro" id="IPR012338">
    <property type="entry name" value="Beta-lactam/transpept-like"/>
</dbReference>
<evidence type="ECO:0000259" key="3">
    <source>
        <dbReference type="Pfam" id="PF13354"/>
    </source>
</evidence>
<keyword evidence="5" id="KW-1185">Reference proteome</keyword>
<evidence type="ECO:0000256" key="1">
    <source>
        <dbReference type="SAM" id="MobiDB-lite"/>
    </source>
</evidence>
<feature type="transmembrane region" description="Helical" evidence="2">
    <location>
        <begin position="21"/>
        <end position="42"/>
    </location>
</feature>
<sequence length="324" mass="34234">MHARSRRQARRVLSGGPRWHHLIILILLVPNLLLSCSSMPAVEKSPPVDAPSSPRPAEGSAEQPDPVDLTLELAALEAAHGGRLGVFAVDVASGGFVAYREDERFAYASAIKALLVAAVLRKIPDLERVVVFSEEELVFQSPVTQQHAGTGLTIRRLCEAALRDSDNTAANLLLEELGGPAGFEIALREMGDHTTMPARFETDLNSATPGDDRDTSTPRALARSLRSVIAEDLLPDGRATLLIEWMSGNATGDTLIRSGAPPDWLVADKSGTGGYGTRNDLAVVWPPGAGPIFIAVMTTSESKEAAPADSLVARAAALALAALG</sequence>
<feature type="domain" description="Beta-lactamase class A catalytic" evidence="3">
    <location>
        <begin position="85"/>
        <end position="298"/>
    </location>
</feature>
<feature type="region of interest" description="Disordered" evidence="1">
    <location>
        <begin position="44"/>
        <end position="64"/>
    </location>
</feature>
<dbReference type="RefSeq" id="WP_135071370.1">
    <property type="nucleotide sequence ID" value="NZ_CP038266.1"/>
</dbReference>
<dbReference type="SUPFAM" id="SSF56601">
    <property type="entry name" value="beta-lactamase/transpeptidase-like"/>
    <property type="match status" value="1"/>
</dbReference>
<dbReference type="InterPro" id="IPR045155">
    <property type="entry name" value="Beta-lactam_cat"/>
</dbReference>
<dbReference type="Gene3D" id="3.40.710.10">
    <property type="entry name" value="DD-peptidase/beta-lactamase superfamily"/>
    <property type="match status" value="1"/>
</dbReference>
<proteinExistence type="predicted"/>
<keyword evidence="2" id="KW-0472">Membrane</keyword>
<keyword evidence="2" id="KW-1133">Transmembrane helix</keyword>